<gene>
    <name evidence="7" type="ORF">EG240_08060</name>
</gene>
<dbReference type="PRINTS" id="PR01021">
    <property type="entry name" value="OMPADOMAIN"/>
</dbReference>
<sequence length="654" mass="74862">MKVMKKGLKLVALVSALFLGNTFVQAQTGLKRANKQYDNLAYYYAINTYEQVANNGFVSSDILKKLGNSYYFNGEYASANKWYGILFTDYNFEDLESEYYYRYAETLKNIGDNQNADLYFKKFAEKNQNSTRALIISSKVDSQEEIVRNSGRYILSSLEINSPYSDYSANFHDDKLLFTSARDTGNFFKRIFSWTGGSFTKIYQSEIDSVGNLAKPKRFNGKVNSIFNESSPVITKDGKTMYFTRNNYLNGERGYNLNNITLLKIYRAEFIDNKWTNVTELPFNDHNFNTAHPTLNTNEDEMYFISDRSGGFGSSDIWKVSILEEGFGQPINLGSEINTDGRETFVFITDNNELYFSSDGRPSLGGLDVFASKILKDGSFSPVQNVGAPLNSQYDDFGYIINQQTKRGYFSSNRNGGIGKDDIYGFLETRSLNFNCIQDLGLIVVDSKTKAVIPNAKIDLYDMGYGLLNSTNRMKDGSYVFDYDFECSESYRVRVDYPEYEIKEEVVVLDSEQGKTIRTIEINRKKIEIKPQDDLFKVLSLKPIYFDFDKDFIRPDAAEELAKIVVVMKDNPKMIIDVRSFTDSRGNDDYNLKLSQRRAKSTAEWIISQGISSDRITYKGFGETLLLNHCKDSVQCSNEEHEVNRRSEFIVIKL</sequence>
<dbReference type="PROSITE" id="PS51123">
    <property type="entry name" value="OMPA_2"/>
    <property type="match status" value="1"/>
</dbReference>
<organism evidence="7 8">
    <name type="scientific">Paenimyroides tangerinum</name>
    <dbReference type="NCBI Taxonomy" id="2488728"/>
    <lineage>
        <taxon>Bacteria</taxon>
        <taxon>Pseudomonadati</taxon>
        <taxon>Bacteroidota</taxon>
        <taxon>Flavobacteriia</taxon>
        <taxon>Flavobacteriales</taxon>
        <taxon>Flavobacteriaceae</taxon>
        <taxon>Paenimyroides</taxon>
    </lineage>
</organism>
<evidence type="ECO:0000256" key="5">
    <source>
        <dbReference type="SAM" id="SignalP"/>
    </source>
</evidence>
<dbReference type="PANTHER" id="PTHR30329">
    <property type="entry name" value="STATOR ELEMENT OF FLAGELLAR MOTOR COMPLEX"/>
    <property type="match status" value="1"/>
</dbReference>
<proteinExistence type="predicted"/>
<keyword evidence="5" id="KW-0732">Signal</keyword>
<evidence type="ECO:0000259" key="6">
    <source>
        <dbReference type="PROSITE" id="PS51123"/>
    </source>
</evidence>
<reference evidence="7 8" key="1">
    <citation type="submission" date="2018-11" db="EMBL/GenBank/DDBJ databases">
        <title>Flavobacterium sp. nov., YIM 102701-2 draft genome.</title>
        <authorList>
            <person name="Li G."/>
            <person name="Jiang Y."/>
        </authorList>
    </citation>
    <scope>NUCLEOTIDE SEQUENCE [LARGE SCALE GENOMIC DNA]</scope>
    <source>
        <strain evidence="7 8">YIM 102701-2</strain>
    </source>
</reference>
<dbReference type="InterPro" id="IPR050330">
    <property type="entry name" value="Bact_OuterMem_StrucFunc"/>
</dbReference>
<dbReference type="Gene3D" id="1.25.40.10">
    <property type="entry name" value="Tetratricopeptide repeat domain"/>
    <property type="match status" value="1"/>
</dbReference>
<protein>
    <submittedName>
        <fullName evidence="7">OmpA family protein</fullName>
    </submittedName>
</protein>
<feature type="domain" description="OmpA-like" evidence="6">
    <location>
        <begin position="533"/>
        <end position="654"/>
    </location>
</feature>
<dbReference type="InterPro" id="IPR006664">
    <property type="entry name" value="OMP_bac"/>
</dbReference>
<dbReference type="CDD" id="cd07185">
    <property type="entry name" value="OmpA_C-like"/>
    <property type="match status" value="1"/>
</dbReference>
<dbReference type="GO" id="GO:0009279">
    <property type="term" value="C:cell outer membrane"/>
    <property type="evidence" value="ECO:0007669"/>
    <property type="project" value="UniProtKB-SubCell"/>
</dbReference>
<evidence type="ECO:0000256" key="3">
    <source>
        <dbReference type="ARBA" id="ARBA00023237"/>
    </source>
</evidence>
<feature type="signal peptide" evidence="5">
    <location>
        <begin position="1"/>
        <end position="26"/>
    </location>
</feature>
<dbReference type="EMBL" id="RQVQ01000015">
    <property type="protein sequence ID" value="RRJ90636.1"/>
    <property type="molecule type" value="Genomic_DNA"/>
</dbReference>
<dbReference type="SUPFAM" id="SSF103088">
    <property type="entry name" value="OmpA-like"/>
    <property type="match status" value="1"/>
</dbReference>
<keyword evidence="2 4" id="KW-0472">Membrane</keyword>
<accession>A0A3P3W9F6</accession>
<dbReference type="Proteomes" id="UP000275719">
    <property type="component" value="Unassembled WGS sequence"/>
</dbReference>
<dbReference type="AlphaFoldDB" id="A0A3P3W9F6"/>
<feature type="chain" id="PRO_5018155394" evidence="5">
    <location>
        <begin position="27"/>
        <end position="654"/>
    </location>
</feature>
<dbReference type="InterPro" id="IPR036737">
    <property type="entry name" value="OmpA-like_sf"/>
</dbReference>
<comment type="caution">
    <text evidence="7">The sequence shown here is derived from an EMBL/GenBank/DDBJ whole genome shotgun (WGS) entry which is preliminary data.</text>
</comment>
<dbReference type="Pfam" id="PF00691">
    <property type="entry name" value="OmpA"/>
    <property type="match status" value="1"/>
</dbReference>
<evidence type="ECO:0000256" key="4">
    <source>
        <dbReference type="PROSITE-ProRule" id="PRU00473"/>
    </source>
</evidence>
<dbReference type="Gene3D" id="3.30.1330.60">
    <property type="entry name" value="OmpA-like domain"/>
    <property type="match status" value="1"/>
</dbReference>
<dbReference type="SUPFAM" id="SSF48452">
    <property type="entry name" value="TPR-like"/>
    <property type="match status" value="1"/>
</dbReference>
<name>A0A3P3W9F6_9FLAO</name>
<dbReference type="InterPro" id="IPR011042">
    <property type="entry name" value="6-blade_b-propeller_TolB-like"/>
</dbReference>
<dbReference type="InterPro" id="IPR006665">
    <property type="entry name" value="OmpA-like"/>
</dbReference>
<comment type="subcellular location">
    <subcellularLocation>
        <location evidence="1">Cell outer membrane</location>
    </subcellularLocation>
</comment>
<evidence type="ECO:0000313" key="7">
    <source>
        <dbReference type="EMBL" id="RRJ90636.1"/>
    </source>
</evidence>
<keyword evidence="8" id="KW-1185">Reference proteome</keyword>
<evidence type="ECO:0000256" key="2">
    <source>
        <dbReference type="ARBA" id="ARBA00023136"/>
    </source>
</evidence>
<dbReference type="InterPro" id="IPR011990">
    <property type="entry name" value="TPR-like_helical_dom_sf"/>
</dbReference>
<dbReference type="InterPro" id="IPR011659">
    <property type="entry name" value="WD40"/>
</dbReference>
<dbReference type="Pfam" id="PF07676">
    <property type="entry name" value="PD40"/>
    <property type="match status" value="1"/>
</dbReference>
<dbReference type="Gene3D" id="2.120.10.30">
    <property type="entry name" value="TolB, C-terminal domain"/>
    <property type="match status" value="1"/>
</dbReference>
<evidence type="ECO:0000256" key="1">
    <source>
        <dbReference type="ARBA" id="ARBA00004442"/>
    </source>
</evidence>
<evidence type="ECO:0000313" key="8">
    <source>
        <dbReference type="Proteomes" id="UP000275719"/>
    </source>
</evidence>
<dbReference type="PANTHER" id="PTHR30329:SF21">
    <property type="entry name" value="LIPOPROTEIN YIAD-RELATED"/>
    <property type="match status" value="1"/>
</dbReference>
<dbReference type="SUPFAM" id="SSF82171">
    <property type="entry name" value="DPP6 N-terminal domain-like"/>
    <property type="match status" value="1"/>
</dbReference>
<keyword evidence="3" id="KW-0998">Cell outer membrane</keyword>